<feature type="transmembrane region" description="Helical" evidence="9">
    <location>
        <begin position="64"/>
        <end position="84"/>
    </location>
</feature>
<name>A0A3S9MWU9_9FLAO</name>
<keyword evidence="7 9" id="KW-0472">Membrane</keyword>
<feature type="transmembrane region" description="Helical" evidence="9">
    <location>
        <begin position="117"/>
        <end position="133"/>
    </location>
</feature>
<evidence type="ECO:0000256" key="4">
    <source>
        <dbReference type="ARBA" id="ARBA00022692"/>
    </source>
</evidence>
<dbReference type="PANTHER" id="PTHR23517">
    <property type="entry name" value="RESISTANCE PROTEIN MDTM, PUTATIVE-RELATED-RELATED"/>
    <property type="match status" value="1"/>
</dbReference>
<evidence type="ECO:0000259" key="10">
    <source>
        <dbReference type="PROSITE" id="PS50850"/>
    </source>
</evidence>
<dbReference type="RefSeq" id="WP_126446234.1">
    <property type="nucleotide sequence ID" value="NZ_CP034549.1"/>
</dbReference>
<dbReference type="InterPro" id="IPR018456">
    <property type="entry name" value="PTR2_symporter_CS"/>
</dbReference>
<dbReference type="PROSITE" id="PS01023">
    <property type="entry name" value="PTR2_2"/>
    <property type="match status" value="1"/>
</dbReference>
<keyword evidence="2 8" id="KW-0813">Transport</keyword>
<evidence type="ECO:0000313" key="11">
    <source>
        <dbReference type="EMBL" id="AZQ43614.1"/>
    </source>
</evidence>
<feature type="transmembrane region" description="Helical" evidence="9">
    <location>
        <begin position="37"/>
        <end position="58"/>
    </location>
</feature>
<dbReference type="GO" id="GO:0005886">
    <property type="term" value="C:plasma membrane"/>
    <property type="evidence" value="ECO:0007669"/>
    <property type="project" value="UniProtKB-SubCell"/>
</dbReference>
<keyword evidence="5" id="KW-0571">Peptide transport</keyword>
<dbReference type="EMBL" id="CP034549">
    <property type="protein sequence ID" value="AZQ43614.1"/>
    <property type="molecule type" value="Genomic_DNA"/>
</dbReference>
<evidence type="ECO:0000256" key="3">
    <source>
        <dbReference type="ARBA" id="ARBA00022475"/>
    </source>
</evidence>
<feature type="transmembrane region" description="Helical" evidence="9">
    <location>
        <begin position="329"/>
        <end position="351"/>
    </location>
</feature>
<accession>A0A3S9MWU9</accession>
<feature type="transmembrane region" description="Helical" evidence="9">
    <location>
        <begin position="426"/>
        <end position="447"/>
    </location>
</feature>
<dbReference type="PANTHER" id="PTHR23517:SF15">
    <property type="entry name" value="PROTON-DEPENDENT OLIGOPEPTIDE FAMILY TRANSPORT PROTEIN"/>
    <property type="match status" value="1"/>
</dbReference>
<dbReference type="AlphaFoldDB" id="A0A3S9MWU9"/>
<feature type="transmembrane region" description="Helical" evidence="9">
    <location>
        <begin position="498"/>
        <end position="519"/>
    </location>
</feature>
<comment type="subcellular location">
    <subcellularLocation>
        <location evidence="1">Cell membrane</location>
        <topology evidence="1">Multi-pass membrane protein</topology>
    </subcellularLocation>
    <subcellularLocation>
        <location evidence="8">Membrane</location>
        <topology evidence="8">Multi-pass membrane protein</topology>
    </subcellularLocation>
</comment>
<dbReference type="InterPro" id="IPR050171">
    <property type="entry name" value="MFS_Transporters"/>
</dbReference>
<evidence type="ECO:0000256" key="6">
    <source>
        <dbReference type="ARBA" id="ARBA00022989"/>
    </source>
</evidence>
<evidence type="ECO:0000256" key="7">
    <source>
        <dbReference type="ARBA" id="ARBA00023136"/>
    </source>
</evidence>
<dbReference type="InterPro" id="IPR005279">
    <property type="entry name" value="Dipep/tripep_permease"/>
</dbReference>
<dbReference type="GO" id="GO:1904680">
    <property type="term" value="F:peptide transmembrane transporter activity"/>
    <property type="evidence" value="ECO:0007669"/>
    <property type="project" value="InterPro"/>
</dbReference>
<proteinExistence type="inferred from homology"/>
<dbReference type="Pfam" id="PF00854">
    <property type="entry name" value="PTR2"/>
    <property type="match status" value="2"/>
</dbReference>
<dbReference type="InterPro" id="IPR036259">
    <property type="entry name" value="MFS_trans_sf"/>
</dbReference>
<organism evidence="11 12">
    <name type="scientific">Nonlabens ponticola</name>
    <dbReference type="NCBI Taxonomy" id="2496866"/>
    <lineage>
        <taxon>Bacteria</taxon>
        <taxon>Pseudomonadati</taxon>
        <taxon>Bacteroidota</taxon>
        <taxon>Flavobacteriia</taxon>
        <taxon>Flavobacteriales</taxon>
        <taxon>Flavobacteriaceae</taxon>
        <taxon>Nonlabens</taxon>
    </lineage>
</organism>
<dbReference type="NCBIfam" id="TIGR00924">
    <property type="entry name" value="yjdL_sub1_fam"/>
    <property type="match status" value="1"/>
</dbReference>
<feature type="transmembrane region" description="Helical" evidence="9">
    <location>
        <begin position="394"/>
        <end position="414"/>
    </location>
</feature>
<feature type="transmembrane region" description="Helical" evidence="9">
    <location>
        <begin position="184"/>
        <end position="206"/>
    </location>
</feature>
<evidence type="ECO:0000313" key="12">
    <source>
        <dbReference type="Proteomes" id="UP000279600"/>
    </source>
</evidence>
<dbReference type="Proteomes" id="UP000279600">
    <property type="component" value="Chromosome"/>
</dbReference>
<dbReference type="KEGG" id="noj:EJ995_04955"/>
<dbReference type="Gene3D" id="1.20.1250.20">
    <property type="entry name" value="MFS general substrate transporter like domains"/>
    <property type="match status" value="3"/>
</dbReference>
<feature type="transmembrane region" description="Helical" evidence="9">
    <location>
        <begin position="255"/>
        <end position="272"/>
    </location>
</feature>
<protein>
    <submittedName>
        <fullName evidence="11">MFS transporter</fullName>
    </submittedName>
</protein>
<dbReference type="SUPFAM" id="SSF103473">
    <property type="entry name" value="MFS general substrate transporter"/>
    <property type="match status" value="1"/>
</dbReference>
<dbReference type="PROSITE" id="PS50850">
    <property type="entry name" value="MFS"/>
    <property type="match status" value="1"/>
</dbReference>
<keyword evidence="3" id="KW-1003">Cell membrane</keyword>
<feature type="transmembrane region" description="Helical" evidence="9">
    <location>
        <begin position="459"/>
        <end position="478"/>
    </location>
</feature>
<dbReference type="InterPro" id="IPR020846">
    <property type="entry name" value="MFS_dom"/>
</dbReference>
<feature type="transmembrane region" description="Helical" evidence="9">
    <location>
        <begin position="91"/>
        <end position="111"/>
    </location>
</feature>
<evidence type="ECO:0000256" key="5">
    <source>
        <dbReference type="ARBA" id="ARBA00022856"/>
    </source>
</evidence>
<evidence type="ECO:0000256" key="8">
    <source>
        <dbReference type="RuleBase" id="RU003755"/>
    </source>
</evidence>
<dbReference type="InterPro" id="IPR000109">
    <property type="entry name" value="POT_fam"/>
</dbReference>
<evidence type="ECO:0000256" key="9">
    <source>
        <dbReference type="SAM" id="Phobius"/>
    </source>
</evidence>
<evidence type="ECO:0000256" key="1">
    <source>
        <dbReference type="ARBA" id="ARBA00004651"/>
    </source>
</evidence>
<dbReference type="GO" id="GO:0006857">
    <property type="term" value="P:oligopeptide transport"/>
    <property type="evidence" value="ECO:0007669"/>
    <property type="project" value="InterPro"/>
</dbReference>
<sequence>MEYRFGGSITNQKTVLGHPSGLFVLFFTEMWERFSYYGMRALLVLFLISAVVDGGWGWDRADATLLYGWYTGLVYLTPIIGGFIADKYTGYRNAIVIGALLMTLGHASMALEGFTSNFFFIGLTLLIVGNGLFKPNISSIVGQLYKSQGKEKDAGYTIFYMGINAGAFLGILLCGYIGESPDWGWHYGFGLAGIFMFFGMLQFYYAQKIFGRIGLSPNSTEDFDDAVEDEIEKTSEIVEDVVDEAKKSKVTRDRLIVISVFAFFTIFFWWAFEQAGSSMTIFANDYTDRILEGDGATIFKVVNTILTVGPMLIITYVLAMLFKQTFEKYALANILLATSFVIIWIIVIYMLKQQFSDPAPEVPASWFGILNSFFIIAFAPLFSKIWESKYNPSGPVKFAIGLILLGLGFGFLAYGSMDVPLGAKTASLSMIFLVVAYLLHTLGELCVSPVGLSYVSKLAPVKLVGLMFGIWFVANFIANLTAGVTASYLDPIVEEYGLAVFFGIFTAIPVAAGLVMLGINKWMISKMHGIR</sequence>
<dbReference type="OrthoDB" id="9772725at2"/>
<keyword evidence="12" id="KW-1185">Reference proteome</keyword>
<feature type="transmembrane region" description="Helical" evidence="9">
    <location>
        <begin position="154"/>
        <end position="178"/>
    </location>
</feature>
<evidence type="ECO:0000256" key="2">
    <source>
        <dbReference type="ARBA" id="ARBA00022448"/>
    </source>
</evidence>
<gene>
    <name evidence="11" type="ORF">EJ995_04955</name>
</gene>
<feature type="transmembrane region" description="Helical" evidence="9">
    <location>
        <begin position="363"/>
        <end position="382"/>
    </location>
</feature>
<dbReference type="CDD" id="cd17346">
    <property type="entry name" value="MFS_DtpA_like"/>
    <property type="match status" value="1"/>
</dbReference>
<feature type="transmembrane region" description="Helical" evidence="9">
    <location>
        <begin position="301"/>
        <end position="322"/>
    </location>
</feature>
<keyword evidence="4 8" id="KW-0812">Transmembrane</keyword>
<comment type="similarity">
    <text evidence="8">Belongs to the major facilitator superfamily. Proton-dependent oligopeptide transporter (POT/PTR) (TC 2.A.17) family.</text>
</comment>
<keyword evidence="5" id="KW-0653">Protein transport</keyword>
<feature type="domain" description="Major facilitator superfamily (MFS) profile" evidence="10">
    <location>
        <begin position="24"/>
        <end position="524"/>
    </location>
</feature>
<keyword evidence="6 9" id="KW-1133">Transmembrane helix</keyword>
<reference evidence="11 12" key="1">
    <citation type="submission" date="2018-12" db="EMBL/GenBank/DDBJ databases">
        <title>Complete genome of Nonlabens sp. MJ115.</title>
        <authorList>
            <person name="Choi H.S."/>
            <person name="Jung J."/>
        </authorList>
    </citation>
    <scope>NUCLEOTIDE SEQUENCE [LARGE SCALE GENOMIC DNA]</scope>
    <source>
        <strain evidence="11 12">MJ115</strain>
    </source>
</reference>